<dbReference type="AlphaFoldDB" id="A0A284VLZ4"/>
<name>A0A284VLZ4_9EURY</name>
<keyword evidence="1" id="KW-0812">Transmembrane</keyword>
<gene>
    <name evidence="2" type="ORF">MNV_1740046</name>
</gene>
<sequence length="255" mass="26734">MIASFVIAWCFFYAVSVINKGGEKMVRTQRKNLTICFKLLATFTLLVAVVFSSQTAIASSTVQQSTGDVSLSASDFISISSSDVRTISDGSVIPGAGSKLIRTDEGVTMELHTSELPAKNAVTTWWVIFNKPENCTEGQAPLRCGEGDLGNPDVQASVMFAAGSISSANGKATFGSHLSVGDTEGCQTGLPCSQGLTDPKGADIHLIVRDHGPIIPDMLDEQISTFGGGCNNAPPDTGKPGPNTCEDLQFSAHEG</sequence>
<reference evidence="3" key="1">
    <citation type="submission" date="2017-06" db="EMBL/GenBank/DDBJ databases">
        <authorList>
            <person name="Cremers G."/>
        </authorList>
    </citation>
    <scope>NUCLEOTIDE SEQUENCE [LARGE SCALE GENOMIC DNA]</scope>
</reference>
<proteinExistence type="predicted"/>
<protein>
    <submittedName>
        <fullName evidence="2">Uncharacterized protein</fullName>
    </submittedName>
</protein>
<keyword evidence="3" id="KW-1185">Reference proteome</keyword>
<evidence type="ECO:0000256" key="1">
    <source>
        <dbReference type="SAM" id="Phobius"/>
    </source>
</evidence>
<organism evidence="2 3">
    <name type="scientific">Candidatus Methanoperedens nitratireducens</name>
    <dbReference type="NCBI Taxonomy" id="1392998"/>
    <lineage>
        <taxon>Archaea</taxon>
        <taxon>Methanobacteriati</taxon>
        <taxon>Methanobacteriota</taxon>
        <taxon>Stenosarchaea group</taxon>
        <taxon>Methanomicrobia</taxon>
        <taxon>Methanosarcinales</taxon>
        <taxon>ANME-2 cluster</taxon>
        <taxon>Candidatus Methanoperedentaceae</taxon>
        <taxon>Candidatus Methanoperedens</taxon>
    </lineage>
</organism>
<evidence type="ECO:0000313" key="2">
    <source>
        <dbReference type="EMBL" id="SNQ60301.1"/>
    </source>
</evidence>
<keyword evidence="1" id="KW-0472">Membrane</keyword>
<dbReference type="Proteomes" id="UP000218615">
    <property type="component" value="Unassembled WGS sequence"/>
</dbReference>
<feature type="transmembrane region" description="Helical" evidence="1">
    <location>
        <begin position="32"/>
        <end position="51"/>
    </location>
</feature>
<accession>A0A284VLZ4</accession>
<dbReference type="EMBL" id="FZMP01000084">
    <property type="protein sequence ID" value="SNQ60301.1"/>
    <property type="molecule type" value="Genomic_DNA"/>
</dbReference>
<evidence type="ECO:0000313" key="3">
    <source>
        <dbReference type="Proteomes" id="UP000218615"/>
    </source>
</evidence>
<keyword evidence="1" id="KW-1133">Transmembrane helix</keyword>